<dbReference type="CDD" id="cd00609">
    <property type="entry name" value="AAT_like"/>
    <property type="match status" value="1"/>
</dbReference>
<dbReference type="PANTHER" id="PTHR43525">
    <property type="entry name" value="PROTEIN MALY"/>
    <property type="match status" value="1"/>
</dbReference>
<name>A0AAW9MZY7_9FIRM</name>
<evidence type="ECO:0000259" key="6">
    <source>
        <dbReference type="Pfam" id="PF00155"/>
    </source>
</evidence>
<evidence type="ECO:0000256" key="1">
    <source>
        <dbReference type="ARBA" id="ARBA00001933"/>
    </source>
</evidence>
<gene>
    <name evidence="7" type="ORF">VLK81_08900</name>
</gene>
<dbReference type="InterPro" id="IPR015422">
    <property type="entry name" value="PyrdxlP-dep_Trfase_small"/>
</dbReference>
<dbReference type="InterPro" id="IPR004839">
    <property type="entry name" value="Aminotransferase_I/II_large"/>
</dbReference>
<comment type="cofactor">
    <cofactor evidence="1">
        <name>pyridoxal 5'-phosphate</name>
        <dbReference type="ChEBI" id="CHEBI:597326"/>
    </cofactor>
</comment>
<organism evidence="7 8">
    <name type="scientific">Citroniella saccharovorans</name>
    <dbReference type="NCBI Taxonomy" id="2053367"/>
    <lineage>
        <taxon>Bacteria</taxon>
        <taxon>Bacillati</taxon>
        <taxon>Bacillota</taxon>
        <taxon>Tissierellia</taxon>
        <taxon>Tissierellales</taxon>
        <taxon>Peptoniphilaceae</taxon>
        <taxon>Citroniella</taxon>
    </lineage>
</organism>
<dbReference type="EC" id="4.4.1.13" evidence="2"/>
<dbReference type="EMBL" id="JAYKOT010000003">
    <property type="protein sequence ID" value="MEB3430102.1"/>
    <property type="molecule type" value="Genomic_DNA"/>
</dbReference>
<dbReference type="Pfam" id="PF00155">
    <property type="entry name" value="Aminotran_1_2"/>
    <property type="match status" value="1"/>
</dbReference>
<evidence type="ECO:0000256" key="4">
    <source>
        <dbReference type="ARBA" id="ARBA00023239"/>
    </source>
</evidence>
<dbReference type="GO" id="GO:0047804">
    <property type="term" value="F:cysteine-S-conjugate beta-lyase activity"/>
    <property type="evidence" value="ECO:0007669"/>
    <property type="project" value="UniProtKB-EC"/>
</dbReference>
<dbReference type="GO" id="GO:0008483">
    <property type="term" value="F:transaminase activity"/>
    <property type="evidence" value="ECO:0007669"/>
    <property type="project" value="UniProtKB-KW"/>
</dbReference>
<dbReference type="InterPro" id="IPR015424">
    <property type="entry name" value="PyrdxlP-dep_Trfase"/>
</dbReference>
<dbReference type="Gene3D" id="3.40.640.10">
    <property type="entry name" value="Type I PLP-dependent aspartate aminotransferase-like (Major domain)"/>
    <property type="match status" value="1"/>
</dbReference>
<dbReference type="RefSeq" id="WP_324620262.1">
    <property type="nucleotide sequence ID" value="NZ_JAYKOT010000003.1"/>
</dbReference>
<dbReference type="InterPro" id="IPR015421">
    <property type="entry name" value="PyrdxlP-dep_Trfase_major"/>
</dbReference>
<dbReference type="Proteomes" id="UP001357733">
    <property type="component" value="Unassembled WGS sequence"/>
</dbReference>
<dbReference type="Gene3D" id="3.90.1150.10">
    <property type="entry name" value="Aspartate Aminotransferase, domain 1"/>
    <property type="match status" value="1"/>
</dbReference>
<keyword evidence="8" id="KW-1185">Reference proteome</keyword>
<feature type="domain" description="Aminotransferase class I/classII large" evidence="6">
    <location>
        <begin position="35"/>
        <end position="390"/>
    </location>
</feature>
<comment type="similarity">
    <text evidence="5">Belongs to the class-II pyridoxal-phosphate-dependent aminotransferase family. MalY/PatB cystathionine beta-lyase subfamily.</text>
</comment>
<reference evidence="7 8" key="1">
    <citation type="submission" date="2024-01" db="EMBL/GenBank/DDBJ databases">
        <title>Complete genome sequence of Citroniella saccharovorans strain M6.X9, isolated from human fecal sample.</title>
        <authorList>
            <person name="Cheng G."/>
            <person name="Westerholm M."/>
            <person name="Schnurer A."/>
        </authorList>
    </citation>
    <scope>NUCLEOTIDE SEQUENCE [LARGE SCALE GENOMIC DNA]</scope>
    <source>
        <strain evidence="7 8">DSM 29873</strain>
    </source>
</reference>
<accession>A0AAW9MZY7</accession>
<keyword evidence="3" id="KW-0663">Pyridoxal phosphate</keyword>
<proteinExistence type="inferred from homology"/>
<keyword evidence="4" id="KW-0456">Lyase</keyword>
<evidence type="ECO:0000256" key="2">
    <source>
        <dbReference type="ARBA" id="ARBA00012224"/>
    </source>
</evidence>
<evidence type="ECO:0000313" key="7">
    <source>
        <dbReference type="EMBL" id="MEB3430102.1"/>
    </source>
</evidence>
<keyword evidence="7" id="KW-0808">Transferase</keyword>
<keyword evidence="7" id="KW-0032">Aminotransferase</keyword>
<dbReference type="PANTHER" id="PTHR43525:SF1">
    <property type="entry name" value="PROTEIN MALY"/>
    <property type="match status" value="1"/>
</dbReference>
<sequence length="395" mass="45337">MFNFEELVDRRGLYHRSVETRIFEGVEPKDGFSIIPMSIADMNFKTAPAVIDEIDKRFKRDVFGYSINSKEFFDSIISWQKRRHGVNSIEEKNIGYENGVLGGLSSAATALLSRGDNILLHRPTYAGFNGILKNLGFNLIYSDLKIDKENVWRMDYEDMEKKIVENKIHLFVMCSPHNPTGRVWTRKELEKAYEIFKKHDVYVVSDEIWSDLILSGKKHIPSQLINEDAKSRTIAFYAPTKGYNLAGLGVSYHIVYNDFLNDRLLKEESLCHYNLNNVLSEAALIGAYSNDGEAWLDSLIEVIEGNIHLAVDFFSKIKGVDVIKPEGTYLIYPDFEKYLINKNISLYDLLVKCIEHGLLVSDGRIFGGKSTIRMNLAMPRKMLEEALDRFDKYIL</sequence>
<dbReference type="InterPro" id="IPR051798">
    <property type="entry name" value="Class-II_PLP-Dep_Aminotrans"/>
</dbReference>
<dbReference type="SUPFAM" id="SSF53383">
    <property type="entry name" value="PLP-dependent transferases"/>
    <property type="match status" value="1"/>
</dbReference>
<comment type="caution">
    <text evidence="7">The sequence shown here is derived from an EMBL/GenBank/DDBJ whole genome shotgun (WGS) entry which is preliminary data.</text>
</comment>
<dbReference type="AlphaFoldDB" id="A0AAW9MZY7"/>
<evidence type="ECO:0000313" key="8">
    <source>
        <dbReference type="Proteomes" id="UP001357733"/>
    </source>
</evidence>
<dbReference type="GO" id="GO:0030170">
    <property type="term" value="F:pyridoxal phosphate binding"/>
    <property type="evidence" value="ECO:0007669"/>
    <property type="project" value="InterPro"/>
</dbReference>
<protein>
    <recommendedName>
        <fullName evidence="2">cysteine-S-conjugate beta-lyase</fullName>
        <ecNumber evidence="2">4.4.1.13</ecNumber>
    </recommendedName>
</protein>
<evidence type="ECO:0000256" key="3">
    <source>
        <dbReference type="ARBA" id="ARBA00022898"/>
    </source>
</evidence>
<evidence type="ECO:0000256" key="5">
    <source>
        <dbReference type="ARBA" id="ARBA00037974"/>
    </source>
</evidence>